<dbReference type="AlphaFoldDB" id="A0AA88JG19"/>
<reference evidence="1" key="1">
    <citation type="submission" date="2023-07" db="EMBL/GenBank/DDBJ databases">
        <title>draft genome sequence of fig (Ficus carica).</title>
        <authorList>
            <person name="Takahashi T."/>
            <person name="Nishimura K."/>
        </authorList>
    </citation>
    <scope>NUCLEOTIDE SEQUENCE</scope>
</reference>
<proteinExistence type="predicted"/>
<protein>
    <submittedName>
        <fullName evidence="1">Uncharacterized protein</fullName>
    </submittedName>
</protein>
<evidence type="ECO:0000313" key="2">
    <source>
        <dbReference type="Proteomes" id="UP001187192"/>
    </source>
</evidence>
<organism evidence="1 2">
    <name type="scientific">Ficus carica</name>
    <name type="common">Common fig</name>
    <dbReference type="NCBI Taxonomy" id="3494"/>
    <lineage>
        <taxon>Eukaryota</taxon>
        <taxon>Viridiplantae</taxon>
        <taxon>Streptophyta</taxon>
        <taxon>Embryophyta</taxon>
        <taxon>Tracheophyta</taxon>
        <taxon>Spermatophyta</taxon>
        <taxon>Magnoliopsida</taxon>
        <taxon>eudicotyledons</taxon>
        <taxon>Gunneridae</taxon>
        <taxon>Pentapetalae</taxon>
        <taxon>rosids</taxon>
        <taxon>fabids</taxon>
        <taxon>Rosales</taxon>
        <taxon>Moraceae</taxon>
        <taxon>Ficeae</taxon>
        <taxon>Ficus</taxon>
    </lineage>
</organism>
<gene>
    <name evidence="1" type="ORF">TIFTF001_052879</name>
</gene>
<accession>A0AA88JG19</accession>
<comment type="caution">
    <text evidence="1">The sequence shown here is derived from an EMBL/GenBank/DDBJ whole genome shotgun (WGS) entry which is preliminary data.</text>
</comment>
<sequence>MSFSTPIRRHENCGGNNIFLAASVAGARTGQSEVLRQLHGLVGSARVPDTDLEGGHSGRRVLSPRLHNTAFTTIGNLLVVRHSR</sequence>
<name>A0AA88JG19_FICCA</name>
<dbReference type="Proteomes" id="UP001187192">
    <property type="component" value="Unassembled WGS sequence"/>
</dbReference>
<evidence type="ECO:0000313" key="1">
    <source>
        <dbReference type="EMBL" id="GMN72605.1"/>
    </source>
</evidence>
<dbReference type="EMBL" id="BTGU01011703">
    <property type="protein sequence ID" value="GMN72605.1"/>
    <property type="molecule type" value="Genomic_DNA"/>
</dbReference>
<keyword evidence="2" id="KW-1185">Reference proteome</keyword>